<name>A0AAD6MV18_9EURO</name>
<feature type="chain" id="PRO_5042072497" evidence="2">
    <location>
        <begin position="16"/>
        <end position="474"/>
    </location>
</feature>
<sequence>MLTRSLLSFPALALASIVIEDPSNVISPSLWASDNAIVPDYDIAMVSSQPSAIKATHTVDGESSSANHVTWSATANDTSVLLVANDATFTGSYITFNKSGYSTNLDDASFWGFNAAVNVANASTAEFRHVNVTVHNGAAQFYSYGTDTVVHVNDAWLYSSGPVSHGLYASGNGTIIGRNVQVYSGGKRSSSFSGDSPAGYIYVYDSVAHAAGIGSATFYALGEIHAQNVVSLSENGPVVFSDGAQTTNLLDCDCKAGLLGGVAMFSSSERESGAKLNLTNTKFTTTGSLMPGLWFGNVIAEATLHNSQLVTKSGVLVVANYSQITQDFDYYAGYADNNNLKPAEVTVTVTESDLTGDLVAYNGSSINWCLGKHSSWTGYAYSGYGDASFDVTLDSTSTWTLTGDTTVQNLTDSRSSLTNIHSQGYTLYYNASVSTWLDGKTVSLPGGGSAEPISSSSSKRASSVRGSVRRSWRA</sequence>
<keyword evidence="2" id="KW-0732">Signal</keyword>
<dbReference type="Proteomes" id="UP001215712">
    <property type="component" value="Unassembled WGS sequence"/>
</dbReference>
<dbReference type="SUPFAM" id="SSF51126">
    <property type="entry name" value="Pectin lyase-like"/>
    <property type="match status" value="1"/>
</dbReference>
<evidence type="ECO:0000313" key="3">
    <source>
        <dbReference type="EMBL" id="KAJ5720070.1"/>
    </source>
</evidence>
<reference evidence="3" key="1">
    <citation type="journal article" date="2023" name="IMA Fungus">
        <title>Comparative genomic study of the Penicillium genus elucidates a diverse pangenome and 15 lateral gene transfer events.</title>
        <authorList>
            <person name="Petersen C."/>
            <person name="Sorensen T."/>
            <person name="Nielsen M.R."/>
            <person name="Sondergaard T.E."/>
            <person name="Sorensen J.L."/>
            <person name="Fitzpatrick D.A."/>
            <person name="Frisvad J.C."/>
            <person name="Nielsen K.L."/>
        </authorList>
    </citation>
    <scope>NUCLEOTIDE SEQUENCE</scope>
    <source>
        <strain evidence="3">IBT 17514</strain>
    </source>
</reference>
<feature type="signal peptide" evidence="2">
    <location>
        <begin position="1"/>
        <end position="15"/>
    </location>
</feature>
<dbReference type="InterPro" id="IPR011050">
    <property type="entry name" value="Pectin_lyase_fold/virulence"/>
</dbReference>
<evidence type="ECO:0000256" key="2">
    <source>
        <dbReference type="SAM" id="SignalP"/>
    </source>
</evidence>
<feature type="region of interest" description="Disordered" evidence="1">
    <location>
        <begin position="445"/>
        <end position="474"/>
    </location>
</feature>
<gene>
    <name evidence="3" type="ORF">N7493_006948</name>
</gene>
<comment type="caution">
    <text evidence="3">The sequence shown here is derived from an EMBL/GenBank/DDBJ whole genome shotgun (WGS) entry which is preliminary data.</text>
</comment>
<dbReference type="EMBL" id="JAQJAN010000009">
    <property type="protein sequence ID" value="KAJ5720070.1"/>
    <property type="molecule type" value="Genomic_DNA"/>
</dbReference>
<organism evidence="3 4">
    <name type="scientific">Penicillium malachiteum</name>
    <dbReference type="NCBI Taxonomy" id="1324776"/>
    <lineage>
        <taxon>Eukaryota</taxon>
        <taxon>Fungi</taxon>
        <taxon>Dikarya</taxon>
        <taxon>Ascomycota</taxon>
        <taxon>Pezizomycotina</taxon>
        <taxon>Eurotiomycetes</taxon>
        <taxon>Eurotiomycetidae</taxon>
        <taxon>Eurotiales</taxon>
        <taxon>Aspergillaceae</taxon>
        <taxon>Penicillium</taxon>
    </lineage>
</organism>
<feature type="compositionally biased region" description="Low complexity" evidence="1">
    <location>
        <begin position="450"/>
        <end position="466"/>
    </location>
</feature>
<dbReference type="AlphaFoldDB" id="A0AAD6MV18"/>
<accession>A0AAD6MV18</accession>
<dbReference type="Gene3D" id="2.160.20.20">
    <property type="match status" value="1"/>
</dbReference>
<evidence type="ECO:0000313" key="4">
    <source>
        <dbReference type="Proteomes" id="UP001215712"/>
    </source>
</evidence>
<evidence type="ECO:0000256" key="1">
    <source>
        <dbReference type="SAM" id="MobiDB-lite"/>
    </source>
</evidence>
<reference evidence="3" key="2">
    <citation type="submission" date="2023-01" db="EMBL/GenBank/DDBJ databases">
        <authorList>
            <person name="Petersen C."/>
        </authorList>
    </citation>
    <scope>NUCLEOTIDE SEQUENCE</scope>
    <source>
        <strain evidence="3">IBT 17514</strain>
    </source>
</reference>
<keyword evidence="4" id="KW-1185">Reference proteome</keyword>
<protein>
    <submittedName>
        <fullName evidence="3">Uncharacterized protein</fullName>
    </submittedName>
</protein>
<proteinExistence type="predicted"/>
<dbReference type="InterPro" id="IPR012332">
    <property type="entry name" value="Autotransporter_pectin_lyase_C"/>
</dbReference>